<protein>
    <submittedName>
        <fullName evidence="2">Protein N-acetyltransferase, RimJ/RimL family</fullName>
    </submittedName>
</protein>
<reference evidence="2 3" key="1">
    <citation type="submission" date="2017-05" db="EMBL/GenBank/DDBJ databases">
        <authorList>
            <person name="Varghese N."/>
            <person name="Submissions S."/>
        </authorList>
    </citation>
    <scope>NUCLEOTIDE SEQUENCE [LARGE SCALE GENOMIC DNA]</scope>
    <source>
        <strain evidence="2 3">DSM 15949</strain>
    </source>
</reference>
<dbReference type="PANTHER" id="PTHR43792:SF1">
    <property type="entry name" value="N-ACETYLTRANSFERASE DOMAIN-CONTAINING PROTEIN"/>
    <property type="match status" value="1"/>
</dbReference>
<dbReference type="Proteomes" id="UP001157914">
    <property type="component" value="Unassembled WGS sequence"/>
</dbReference>
<dbReference type="InterPro" id="IPR051531">
    <property type="entry name" value="N-acetyltransferase"/>
</dbReference>
<dbReference type="EMBL" id="FXTT01000004">
    <property type="protein sequence ID" value="SMP30613.1"/>
    <property type="molecule type" value="Genomic_DNA"/>
</dbReference>
<dbReference type="InterPro" id="IPR016181">
    <property type="entry name" value="Acyl_CoA_acyltransferase"/>
</dbReference>
<sequence length="182" mass="20397">MSFPLGPFPACERLRFRLPSTNDAAFYLKLMNEPDYIRFIANHDLKTEEDALQYIKGKSLARFAQHKVGLWVVELKETGDPVGVCGLVFRKELEHPDLGYALLEKYRGRGFAREAATAVLEFAGKVLKLRTLCAITAPDNAASSNVLKKIGFEADGQLHLTEIGATADYYVWKLRYVEKGLA</sequence>
<dbReference type="InterPro" id="IPR000182">
    <property type="entry name" value="GNAT_dom"/>
</dbReference>
<dbReference type="PROSITE" id="PS51186">
    <property type="entry name" value="GNAT"/>
    <property type="match status" value="1"/>
</dbReference>
<evidence type="ECO:0000259" key="1">
    <source>
        <dbReference type="PROSITE" id="PS51186"/>
    </source>
</evidence>
<name>A0ABY1PDF5_9HYPH</name>
<dbReference type="RefSeq" id="WP_155190453.1">
    <property type="nucleotide sequence ID" value="NZ_BAAAEA010000004.1"/>
</dbReference>
<gene>
    <name evidence="2" type="ORF">SAMN06265374_3304</name>
</gene>
<accession>A0ABY1PDF5</accession>
<comment type="caution">
    <text evidence="2">The sequence shown here is derived from an EMBL/GenBank/DDBJ whole genome shotgun (WGS) entry which is preliminary data.</text>
</comment>
<organism evidence="2 3">
    <name type="scientific">Roseibium denhamense</name>
    <dbReference type="NCBI Taxonomy" id="76305"/>
    <lineage>
        <taxon>Bacteria</taxon>
        <taxon>Pseudomonadati</taxon>
        <taxon>Pseudomonadota</taxon>
        <taxon>Alphaproteobacteria</taxon>
        <taxon>Hyphomicrobiales</taxon>
        <taxon>Stappiaceae</taxon>
        <taxon>Roseibium</taxon>
    </lineage>
</organism>
<evidence type="ECO:0000313" key="3">
    <source>
        <dbReference type="Proteomes" id="UP001157914"/>
    </source>
</evidence>
<feature type="domain" description="N-acetyltransferase" evidence="1">
    <location>
        <begin position="14"/>
        <end position="176"/>
    </location>
</feature>
<keyword evidence="3" id="KW-1185">Reference proteome</keyword>
<dbReference type="Pfam" id="PF13302">
    <property type="entry name" value="Acetyltransf_3"/>
    <property type="match status" value="1"/>
</dbReference>
<dbReference type="Gene3D" id="3.40.630.30">
    <property type="match status" value="1"/>
</dbReference>
<proteinExistence type="predicted"/>
<evidence type="ECO:0000313" key="2">
    <source>
        <dbReference type="EMBL" id="SMP30613.1"/>
    </source>
</evidence>
<dbReference type="PANTHER" id="PTHR43792">
    <property type="entry name" value="GNAT FAMILY, PUTATIVE (AFU_ORTHOLOGUE AFUA_3G00765)-RELATED-RELATED"/>
    <property type="match status" value="1"/>
</dbReference>
<dbReference type="SUPFAM" id="SSF55729">
    <property type="entry name" value="Acyl-CoA N-acyltransferases (Nat)"/>
    <property type="match status" value="1"/>
</dbReference>